<dbReference type="InterPro" id="IPR020827">
    <property type="entry name" value="Asparaginase/glutaminase_AS1"/>
</dbReference>
<sequence>MLDSGGQRDHTLKCGGPMRSVVTLALALSIFPITTLRAQDRVPLDTSELPRVVVLATGGTIASRFDPVVGAIEEARLTGEQIVAAVPGLAEVASVEVEQIANVGSRDMTPEIWRTLGKRVNEFLSFPEVKGVVITHGTDTLEETAFFLDLTVTSDKPVVVVGAQRAPTYFDTDGPRNLLDAVRVAVSDEAVGMGTLVVLNGEINAARNVTKTHTLAR</sequence>
<reference evidence="3" key="1">
    <citation type="submission" date="2018-05" db="EMBL/GenBank/DDBJ databases">
        <authorList>
            <person name="Lanie J.A."/>
            <person name="Ng W.-L."/>
            <person name="Kazmierczak K.M."/>
            <person name="Andrzejewski T.M."/>
            <person name="Davidsen T.M."/>
            <person name="Wayne K.J."/>
            <person name="Tettelin H."/>
            <person name="Glass J.I."/>
            <person name="Rusch D."/>
            <person name="Podicherti R."/>
            <person name="Tsui H.-C.T."/>
            <person name="Winkler M.E."/>
        </authorList>
    </citation>
    <scope>NUCLEOTIDE SEQUENCE</scope>
</reference>
<accession>A0A382ILK0</accession>
<dbReference type="AlphaFoldDB" id="A0A382ILK0"/>
<dbReference type="PROSITE" id="PS00144">
    <property type="entry name" value="ASN_GLN_ASE_1"/>
    <property type="match status" value="1"/>
</dbReference>
<dbReference type="PRINTS" id="PR00139">
    <property type="entry name" value="ASNGLNASE"/>
</dbReference>
<protein>
    <recommendedName>
        <fullName evidence="2">L-asparaginase N-terminal domain-containing protein</fullName>
    </recommendedName>
</protein>
<dbReference type="SMART" id="SM00870">
    <property type="entry name" value="Asparaginase"/>
    <property type="match status" value="1"/>
</dbReference>
<dbReference type="PROSITE" id="PS51732">
    <property type="entry name" value="ASN_GLN_ASE_3"/>
    <property type="match status" value="1"/>
</dbReference>
<dbReference type="Pfam" id="PF00710">
    <property type="entry name" value="Asparaginase"/>
    <property type="match status" value="1"/>
</dbReference>
<proteinExistence type="inferred from homology"/>
<dbReference type="PROSITE" id="PS00917">
    <property type="entry name" value="ASN_GLN_ASE_2"/>
    <property type="match status" value="1"/>
</dbReference>
<dbReference type="InterPro" id="IPR027474">
    <property type="entry name" value="L-asparaginase_N"/>
</dbReference>
<feature type="domain" description="L-asparaginase N-terminal" evidence="2">
    <location>
        <begin position="51"/>
        <end position="215"/>
    </location>
</feature>
<dbReference type="InterPro" id="IPR036152">
    <property type="entry name" value="Asp/glu_Ase-like_sf"/>
</dbReference>
<name>A0A382ILK0_9ZZZZ</name>
<dbReference type="PANTHER" id="PTHR11707">
    <property type="entry name" value="L-ASPARAGINASE"/>
    <property type="match status" value="1"/>
</dbReference>
<evidence type="ECO:0000256" key="1">
    <source>
        <dbReference type="ARBA" id="ARBA00010518"/>
    </source>
</evidence>
<gene>
    <name evidence="3" type="ORF">METZ01_LOCUS253340</name>
</gene>
<dbReference type="InterPro" id="IPR027475">
    <property type="entry name" value="Asparaginase/glutaminase_AS2"/>
</dbReference>
<dbReference type="PANTHER" id="PTHR11707:SF28">
    <property type="entry name" value="60 KDA LYSOPHOSPHOLIPASE"/>
    <property type="match status" value="1"/>
</dbReference>
<dbReference type="GO" id="GO:0006528">
    <property type="term" value="P:asparagine metabolic process"/>
    <property type="evidence" value="ECO:0007669"/>
    <property type="project" value="InterPro"/>
</dbReference>
<dbReference type="GO" id="GO:0004067">
    <property type="term" value="F:asparaginase activity"/>
    <property type="evidence" value="ECO:0007669"/>
    <property type="project" value="InterPro"/>
</dbReference>
<dbReference type="InterPro" id="IPR037152">
    <property type="entry name" value="L-asparaginase_N_sf"/>
</dbReference>
<dbReference type="PIRSF" id="PIRSF001220">
    <property type="entry name" value="L-ASNase_gatD"/>
    <property type="match status" value="1"/>
</dbReference>
<organism evidence="3">
    <name type="scientific">marine metagenome</name>
    <dbReference type="NCBI Taxonomy" id="408172"/>
    <lineage>
        <taxon>unclassified sequences</taxon>
        <taxon>metagenomes</taxon>
        <taxon>ecological metagenomes</taxon>
    </lineage>
</organism>
<dbReference type="Gene3D" id="3.40.50.1170">
    <property type="entry name" value="L-asparaginase, N-terminal domain"/>
    <property type="match status" value="1"/>
</dbReference>
<dbReference type="CDD" id="cd08964">
    <property type="entry name" value="L-asparaginase_II"/>
    <property type="match status" value="1"/>
</dbReference>
<feature type="non-terminal residue" evidence="3">
    <location>
        <position position="217"/>
    </location>
</feature>
<dbReference type="InterPro" id="IPR004550">
    <property type="entry name" value="AsnASE_II"/>
</dbReference>
<dbReference type="FunFam" id="3.40.50.1170:FF:000001">
    <property type="entry name" value="L-asparaginase 2"/>
    <property type="match status" value="1"/>
</dbReference>
<evidence type="ECO:0000313" key="3">
    <source>
        <dbReference type="EMBL" id="SVC00486.1"/>
    </source>
</evidence>
<comment type="similarity">
    <text evidence="1">Belongs to the asparaginase 1 family.</text>
</comment>
<dbReference type="EMBL" id="UINC01068123">
    <property type="protein sequence ID" value="SVC00486.1"/>
    <property type="molecule type" value="Genomic_DNA"/>
</dbReference>
<evidence type="ECO:0000259" key="2">
    <source>
        <dbReference type="Pfam" id="PF00710"/>
    </source>
</evidence>
<dbReference type="PIRSF" id="PIRSF500176">
    <property type="entry name" value="L_ASNase"/>
    <property type="match status" value="1"/>
</dbReference>
<dbReference type="SUPFAM" id="SSF53774">
    <property type="entry name" value="Glutaminase/Asparaginase"/>
    <property type="match status" value="1"/>
</dbReference>
<dbReference type="InterPro" id="IPR006034">
    <property type="entry name" value="Asparaginase/glutaminase-like"/>
</dbReference>